<comment type="caution">
    <text evidence="13">The sequence shown here is derived from an EMBL/GenBank/DDBJ whole genome shotgun (WGS) entry which is preliminary data.</text>
</comment>
<feature type="transmembrane region" description="Helical" evidence="11">
    <location>
        <begin position="97"/>
        <end position="114"/>
    </location>
</feature>
<dbReference type="PANTHER" id="PTHR11048">
    <property type="entry name" value="PRENYLTRANSFERASES"/>
    <property type="match status" value="1"/>
</dbReference>
<comment type="function">
    <text evidence="11">Catalyzes the prenylation of para-hydroxybenzoate (PHB) with an all-trans polyprenyl group. Mediates the second step in the final reaction sequence of ubiquinone-8 (UQ-8) biosynthesis, which is the condensation of the polyisoprenoid side chain with PHB, generating the first membrane-bound Q intermediate 3-octaprenyl-4-hydroxybenzoate.</text>
</comment>
<keyword evidence="14" id="KW-1185">Reference proteome</keyword>
<dbReference type="CDD" id="cd13959">
    <property type="entry name" value="PT_UbiA_COQ2"/>
    <property type="match status" value="1"/>
</dbReference>
<keyword evidence="6 11" id="KW-0808">Transferase</keyword>
<evidence type="ECO:0000256" key="10">
    <source>
        <dbReference type="ARBA" id="ARBA00023136"/>
    </source>
</evidence>
<feature type="transmembrane region" description="Helical" evidence="11">
    <location>
        <begin position="266"/>
        <end position="286"/>
    </location>
</feature>
<evidence type="ECO:0000256" key="7">
    <source>
        <dbReference type="ARBA" id="ARBA00022688"/>
    </source>
</evidence>
<dbReference type="InterPro" id="IPR044878">
    <property type="entry name" value="UbiA_sf"/>
</dbReference>
<dbReference type="InterPro" id="IPR000537">
    <property type="entry name" value="UbiA_prenyltransferase"/>
</dbReference>
<keyword evidence="8 11" id="KW-0812">Transmembrane</keyword>
<dbReference type="PANTHER" id="PTHR11048:SF28">
    <property type="entry name" value="4-HYDROXYBENZOATE POLYPRENYLTRANSFERASE, MITOCHONDRIAL"/>
    <property type="match status" value="1"/>
</dbReference>
<evidence type="ECO:0000256" key="11">
    <source>
        <dbReference type="HAMAP-Rule" id="MF_01635"/>
    </source>
</evidence>
<keyword evidence="4 11" id="KW-1003">Cell membrane</keyword>
<sequence>MKSATLRFENYPEYKQLMRLDKPIGTFLLLWPTMWSLWLASDGNPSLLHIFVFTLGTFLMRSAGCVINDYADRKVDGAVKRTATRPLARGAVSEKEALMLFFVLIIASFLLVLTLNWQTIVLSIGGVILASLYPFMKRYTHLPQVVLGAAFGWGIPMSFMAATGEVPLIAWLLFIANVLWTVAYDTMYAMVDRDDDLKIGIKSTAILFGQWDRHIIALLNISFMSCMLVAGLYFSLGIWYWVTFTIATFGLVYLQREIADRGREACFKAFLNNNYIGLMLFVGVFLG</sequence>
<feature type="transmembrane region" description="Helical" evidence="11">
    <location>
        <begin position="24"/>
        <end position="41"/>
    </location>
</feature>
<evidence type="ECO:0000256" key="9">
    <source>
        <dbReference type="ARBA" id="ARBA00022989"/>
    </source>
</evidence>
<name>A0ABT7ENA5_9GAMM</name>
<comment type="similarity">
    <text evidence="3 11">Belongs to the UbiA prenyltransferase family.</text>
</comment>
<dbReference type="GO" id="GO:0008412">
    <property type="term" value="F:4-hydroxybenzoate polyprenyltransferase activity"/>
    <property type="evidence" value="ECO:0007669"/>
    <property type="project" value="UniProtKB-EC"/>
</dbReference>
<dbReference type="InterPro" id="IPR006370">
    <property type="entry name" value="HB_polyprenyltransferase-like"/>
</dbReference>
<evidence type="ECO:0000256" key="6">
    <source>
        <dbReference type="ARBA" id="ARBA00022679"/>
    </source>
</evidence>
<evidence type="ECO:0000313" key="13">
    <source>
        <dbReference type="EMBL" id="MDK2596532.1"/>
    </source>
</evidence>
<dbReference type="Gene3D" id="1.10.357.140">
    <property type="entry name" value="UbiA prenyltransferase"/>
    <property type="match status" value="1"/>
</dbReference>
<evidence type="ECO:0000256" key="2">
    <source>
        <dbReference type="ARBA" id="ARBA00004141"/>
    </source>
</evidence>
<dbReference type="HAMAP" id="MF_01635">
    <property type="entry name" value="UbiA"/>
    <property type="match status" value="1"/>
</dbReference>
<dbReference type="RefSeq" id="WP_284137759.1">
    <property type="nucleotide sequence ID" value="NZ_JASJUT010000006.1"/>
</dbReference>
<evidence type="ECO:0000256" key="8">
    <source>
        <dbReference type="ARBA" id="ARBA00022692"/>
    </source>
</evidence>
<dbReference type="Gene3D" id="1.20.120.1780">
    <property type="entry name" value="UbiA prenyltransferase"/>
    <property type="match status" value="1"/>
</dbReference>
<evidence type="ECO:0000256" key="1">
    <source>
        <dbReference type="ARBA" id="ARBA00001946"/>
    </source>
</evidence>
<feature type="transmembrane region" description="Helical" evidence="11">
    <location>
        <begin position="47"/>
        <end position="71"/>
    </location>
</feature>
<comment type="subcellular location">
    <subcellularLocation>
        <location evidence="11">Cell inner membrane</location>
        <topology evidence="11">Multi-pass membrane protein</topology>
    </subcellularLocation>
    <subcellularLocation>
        <location evidence="2">Membrane</location>
        <topology evidence="2">Multi-pass membrane protein</topology>
    </subcellularLocation>
</comment>
<reference evidence="13 14" key="1">
    <citation type="submission" date="2023-05" db="EMBL/GenBank/DDBJ databases">
        <title>Pseudoalteromonas ardens sp. nov., Pseudoalteromonas obscura sp. nov., and Pseudoalteromonas umbrosa sp. nov., isolated from the coral Montipora capitata.</title>
        <authorList>
            <person name="Thomas E.M."/>
            <person name="Smith E.M."/>
            <person name="Papke E."/>
            <person name="Shlafstein M.D."/>
            <person name="Oline D.K."/>
            <person name="Videau P."/>
            <person name="Saw J.H."/>
            <person name="Strangman W.K."/>
            <person name="Ushijima B."/>
        </authorList>
    </citation>
    <scope>NUCLEOTIDE SEQUENCE [LARGE SCALE GENOMIC DNA]</scope>
    <source>
        <strain evidence="13 14">P94</strain>
    </source>
</reference>
<keyword evidence="7 11" id="KW-0831">Ubiquinone biosynthesis</keyword>
<dbReference type="NCBIfam" id="TIGR01474">
    <property type="entry name" value="ubiA_proteo"/>
    <property type="match status" value="1"/>
</dbReference>
<keyword evidence="5 11" id="KW-0997">Cell inner membrane</keyword>
<comment type="catalytic activity">
    <reaction evidence="11">
        <text>all-trans-octaprenyl diphosphate + 4-hydroxybenzoate = 4-hydroxy-3-(all-trans-octaprenyl)benzoate + diphosphate</text>
        <dbReference type="Rhea" id="RHEA:27782"/>
        <dbReference type="ChEBI" id="CHEBI:1617"/>
        <dbReference type="ChEBI" id="CHEBI:17879"/>
        <dbReference type="ChEBI" id="CHEBI:33019"/>
        <dbReference type="ChEBI" id="CHEBI:57711"/>
        <dbReference type="EC" id="2.5.1.39"/>
    </reaction>
</comment>
<dbReference type="Pfam" id="PF01040">
    <property type="entry name" value="UbiA"/>
    <property type="match status" value="1"/>
</dbReference>
<gene>
    <name evidence="11 13" type="primary">ubiA</name>
    <name evidence="13" type="ORF">QNM18_15890</name>
</gene>
<evidence type="ECO:0000256" key="5">
    <source>
        <dbReference type="ARBA" id="ARBA00022519"/>
    </source>
</evidence>
<dbReference type="InterPro" id="IPR039653">
    <property type="entry name" value="Prenyltransferase"/>
</dbReference>
<feature type="transmembrane region" description="Helical" evidence="11">
    <location>
        <begin position="145"/>
        <end position="162"/>
    </location>
</feature>
<proteinExistence type="inferred from homology"/>
<organism evidence="13 14">
    <name type="scientific">Pseudoalteromonas obscura</name>
    <dbReference type="NCBI Taxonomy" id="3048491"/>
    <lineage>
        <taxon>Bacteria</taxon>
        <taxon>Pseudomonadati</taxon>
        <taxon>Pseudomonadota</taxon>
        <taxon>Gammaproteobacteria</taxon>
        <taxon>Alteromonadales</taxon>
        <taxon>Pseudoalteromonadaceae</taxon>
        <taxon>Pseudoalteromonas</taxon>
    </lineage>
</organism>
<evidence type="ECO:0000256" key="12">
    <source>
        <dbReference type="NCBIfam" id="TIGR01474"/>
    </source>
</evidence>
<keyword evidence="11" id="KW-0460">Magnesium</keyword>
<comment type="cofactor">
    <cofactor evidence="1 11">
        <name>Mg(2+)</name>
        <dbReference type="ChEBI" id="CHEBI:18420"/>
    </cofactor>
</comment>
<keyword evidence="10 11" id="KW-0472">Membrane</keyword>
<dbReference type="Proteomes" id="UP001231915">
    <property type="component" value="Unassembled WGS sequence"/>
</dbReference>
<dbReference type="EC" id="2.5.1.39" evidence="11 12"/>
<comment type="pathway">
    <text evidence="11">Cofactor biosynthesis; ubiquinone biosynthesis.</text>
</comment>
<protein>
    <recommendedName>
        <fullName evidence="11 12">4-hydroxybenzoate octaprenyltransferase</fullName>
        <ecNumber evidence="11 12">2.5.1.39</ecNumber>
    </recommendedName>
    <alternativeName>
        <fullName evidence="11">4-HB polyprenyltransferase</fullName>
    </alternativeName>
</protein>
<evidence type="ECO:0000313" key="14">
    <source>
        <dbReference type="Proteomes" id="UP001231915"/>
    </source>
</evidence>
<evidence type="ECO:0000256" key="3">
    <source>
        <dbReference type="ARBA" id="ARBA00005985"/>
    </source>
</evidence>
<keyword evidence="9 11" id="KW-1133">Transmembrane helix</keyword>
<feature type="transmembrane region" description="Helical" evidence="11">
    <location>
        <begin position="238"/>
        <end position="254"/>
    </location>
</feature>
<feature type="transmembrane region" description="Helical" evidence="11">
    <location>
        <begin position="168"/>
        <end position="191"/>
    </location>
</feature>
<dbReference type="EMBL" id="JASJUT010000006">
    <property type="protein sequence ID" value="MDK2596532.1"/>
    <property type="molecule type" value="Genomic_DNA"/>
</dbReference>
<accession>A0ABT7ENA5</accession>
<evidence type="ECO:0000256" key="4">
    <source>
        <dbReference type="ARBA" id="ARBA00022475"/>
    </source>
</evidence>